<reference evidence="4 7" key="1">
    <citation type="submission" date="2016-01" db="EMBL/GenBank/DDBJ databases">
        <authorList>
            <person name="Mitreva M."/>
            <person name="Pepin K.H."/>
            <person name="Mihindukulasuriya K.A."/>
            <person name="Fulton R."/>
            <person name="Fronick C."/>
            <person name="O'Laughlin M."/>
            <person name="Miner T."/>
            <person name="Herter B."/>
            <person name="Rosa B.A."/>
            <person name="Cordes M."/>
            <person name="Tomlinson C."/>
            <person name="Wollam A."/>
            <person name="Palsikar V.B."/>
            <person name="Mardis E.R."/>
            <person name="Wilson R.K."/>
        </authorList>
    </citation>
    <scope>NUCLEOTIDE SEQUENCE [LARGE SCALE GENOMIC DNA]</scope>
    <source>
        <strain evidence="4 7">MJR7738</strain>
    </source>
</reference>
<evidence type="ECO:0000313" key="5">
    <source>
        <dbReference type="EMBL" id="QEX38432.1"/>
    </source>
</evidence>
<evidence type="ECO:0000313" key="7">
    <source>
        <dbReference type="Proteomes" id="UP000070063"/>
    </source>
</evidence>
<dbReference type="GO" id="GO:0006260">
    <property type="term" value="P:DNA replication"/>
    <property type="evidence" value="ECO:0007669"/>
    <property type="project" value="InterPro"/>
</dbReference>
<dbReference type="AlphaFoldDB" id="A0A133QBP3"/>
<dbReference type="Proteomes" id="UP000325462">
    <property type="component" value="Chromosome"/>
</dbReference>
<proteinExistence type="inferred from homology"/>
<dbReference type="InterPro" id="IPR000424">
    <property type="entry name" value="Primosome_PriB/ssb"/>
</dbReference>
<dbReference type="InterPro" id="IPR012340">
    <property type="entry name" value="NA-bd_OB-fold"/>
</dbReference>
<evidence type="ECO:0000256" key="1">
    <source>
        <dbReference type="ARBA" id="ARBA00023125"/>
    </source>
</evidence>
<reference evidence="5 9" key="3">
    <citation type="submission" date="2019-07" db="EMBL/GenBank/DDBJ databases">
        <title>Comparative genome analysis of staphylococcus lugdunensis shows clonal complex-dependent diversity of the putative virulence factor, ess/type vii locus.</title>
        <authorList>
            <person name="Lebeurre J."/>
            <person name="Dahyot S."/>
            <person name="Diene S."/>
            <person name="Paulay A."/>
            <person name="Aubourg M."/>
            <person name="Argemi X."/>
            <person name="Giard J.-C."/>
            <person name="Tournier I."/>
            <person name="Francois P."/>
            <person name="Pestel-Caron M."/>
        </authorList>
    </citation>
    <scope>NUCLEOTIDE SEQUENCE [LARGE SCALE GENOMIC DNA]</scope>
    <source>
        <strain evidence="5 9">SL13</strain>
    </source>
</reference>
<dbReference type="Proteomes" id="UP000293637">
    <property type="component" value="Unassembled WGS sequence"/>
</dbReference>
<dbReference type="PROSITE" id="PS50935">
    <property type="entry name" value="SSB"/>
    <property type="match status" value="1"/>
</dbReference>
<dbReference type="Gene3D" id="2.40.50.140">
    <property type="entry name" value="Nucleic acid-binding proteins"/>
    <property type="match status" value="1"/>
</dbReference>
<dbReference type="NCBIfam" id="TIGR00621">
    <property type="entry name" value="ssb"/>
    <property type="match status" value="1"/>
</dbReference>
<accession>A0A133QBP3</accession>
<comment type="caution">
    <text evidence="2">Lacks conserved residue(s) required for the propagation of feature annotation.</text>
</comment>
<dbReference type="OMA" id="TFCVATE"/>
<protein>
    <recommendedName>
        <fullName evidence="2 3">Single-stranded DNA-binding protein</fullName>
        <shortName evidence="2">SSB</shortName>
    </recommendedName>
</protein>
<dbReference type="SUPFAM" id="SSF50249">
    <property type="entry name" value="Nucleic acid-binding proteins"/>
    <property type="match status" value="1"/>
</dbReference>
<reference evidence="6 8" key="2">
    <citation type="journal article" date="2019" name="Sci. Transl. Med.">
        <title>Quorum sensing between bacterial species on the skin protects against epidermal injury in atopic dermatitis.</title>
        <authorList>
            <person name="Williams M.R."/>
        </authorList>
    </citation>
    <scope>NUCLEOTIDE SEQUENCE [LARGE SCALE GENOMIC DNA]</scope>
    <source>
        <strain evidence="6 8">E7</strain>
    </source>
</reference>
<dbReference type="GO" id="GO:0003697">
    <property type="term" value="F:single-stranded DNA binding"/>
    <property type="evidence" value="ECO:0007669"/>
    <property type="project" value="UniProtKB-UniRule"/>
</dbReference>
<dbReference type="GeneID" id="58091614"/>
<dbReference type="InterPro" id="IPR011344">
    <property type="entry name" value="ssDNA-bd"/>
</dbReference>
<keyword evidence="1 2" id="KW-0238">DNA-binding</keyword>
<dbReference type="eggNOG" id="COG0629">
    <property type="taxonomic scope" value="Bacteria"/>
</dbReference>
<evidence type="ECO:0000313" key="8">
    <source>
        <dbReference type="Proteomes" id="UP000293637"/>
    </source>
</evidence>
<dbReference type="EMBL" id="SCHB01000012">
    <property type="protein sequence ID" value="TBW70136.1"/>
    <property type="molecule type" value="Genomic_DNA"/>
</dbReference>
<dbReference type="EMBL" id="CP041722">
    <property type="protein sequence ID" value="QEX38432.1"/>
    <property type="molecule type" value="Genomic_DNA"/>
</dbReference>
<keyword evidence="9" id="KW-1185">Reference proteome</keyword>
<dbReference type="EMBL" id="LRQI01000013">
    <property type="protein sequence ID" value="KXA40299.1"/>
    <property type="molecule type" value="Genomic_DNA"/>
</dbReference>
<dbReference type="HAMAP" id="MF_00984">
    <property type="entry name" value="SSB"/>
    <property type="match status" value="1"/>
</dbReference>
<name>A0A133QBP3_STALU</name>
<dbReference type="Proteomes" id="UP000070063">
    <property type="component" value="Unassembled WGS sequence"/>
</dbReference>
<evidence type="ECO:0000313" key="6">
    <source>
        <dbReference type="EMBL" id="TBW70136.1"/>
    </source>
</evidence>
<evidence type="ECO:0000313" key="9">
    <source>
        <dbReference type="Proteomes" id="UP000325462"/>
    </source>
</evidence>
<gene>
    <name evidence="6" type="primary">ssb</name>
    <name evidence="6" type="ORF">EQ812_12105</name>
    <name evidence="5" type="ORF">FO454_05725</name>
    <name evidence="4" type="ORF">HMPREF3225_00226</name>
</gene>
<comment type="subunit">
    <text evidence="2">Homotetramer.</text>
</comment>
<dbReference type="Pfam" id="PF00436">
    <property type="entry name" value="SSB"/>
    <property type="match status" value="1"/>
</dbReference>
<organism evidence="6 8">
    <name type="scientific">Staphylococcus lugdunensis</name>
    <dbReference type="NCBI Taxonomy" id="28035"/>
    <lineage>
        <taxon>Bacteria</taxon>
        <taxon>Bacillati</taxon>
        <taxon>Bacillota</taxon>
        <taxon>Bacilli</taxon>
        <taxon>Bacillales</taxon>
        <taxon>Staphylococcaceae</taxon>
        <taxon>Staphylococcus</taxon>
    </lineage>
</organism>
<dbReference type="STRING" id="28035.B6N84_04375"/>
<evidence type="ECO:0000256" key="3">
    <source>
        <dbReference type="PIRNR" id="PIRNR002070"/>
    </source>
</evidence>
<dbReference type="CDD" id="cd04496">
    <property type="entry name" value="SSB_OBF"/>
    <property type="match status" value="1"/>
</dbReference>
<dbReference type="PIRSF" id="PIRSF002070">
    <property type="entry name" value="SSB"/>
    <property type="match status" value="1"/>
</dbReference>
<evidence type="ECO:0000256" key="2">
    <source>
        <dbReference type="HAMAP-Rule" id="MF_00984"/>
    </source>
</evidence>
<evidence type="ECO:0000313" key="4">
    <source>
        <dbReference type="EMBL" id="KXA40299.1"/>
    </source>
</evidence>
<dbReference type="RefSeq" id="WP_002461219.1">
    <property type="nucleotide sequence ID" value="NZ_AP021848.1"/>
</dbReference>
<sequence>MLNKIVIVGRLTKDAQIYEKEEVKIATFCVATERNYKDDNNEQIVDYILCKAYGRTATNIEKYTSQGSLVGITGQMRSRKYTKDQQTHFVTELYVETIKFMSSKGKTHEILEEHPTTNIQPFSVDEMKLLNIE</sequence>